<dbReference type="SUPFAM" id="SSF69304">
    <property type="entry name" value="Tricorn protease N-terminal domain"/>
    <property type="match status" value="1"/>
</dbReference>
<dbReference type="InterPro" id="IPR011042">
    <property type="entry name" value="6-blade_b-propeller_TolB-like"/>
</dbReference>
<keyword evidence="2" id="KW-1185">Reference proteome</keyword>
<sequence>MILKKIILFISISIVSHAVESQTSYDLIAVDIKKSGSKIAIIEGTELKITDRKEYDNQPDFINEKQLAFSAADENGNHDIIIYNFESGKFTNLTKTPNQSEYSPSITDCGLFVSAITVEQDGKQRLWLYPTNFGEPELLYDDILPVGYYDWYDNKAAMFVLGQPNQFVYPYSKSEILTISQNIGRSIQKRPKSSIVAFVDKNDTKEIAGEKAFAIKGFDLEKRTFENYGYTLPGAEDFIWLDKNLLLMGKGNALFVRKANQEDWESSGFLQIKDYQNISRMAFSAKLKKLVVVMERK</sequence>
<dbReference type="EMBL" id="FNQC01000011">
    <property type="protein sequence ID" value="SDZ36069.1"/>
    <property type="molecule type" value="Genomic_DNA"/>
</dbReference>
<organism evidence="1 2">
    <name type="scientific">Rhodonellum ikkaensis</name>
    <dbReference type="NCBI Taxonomy" id="336829"/>
    <lineage>
        <taxon>Bacteria</taxon>
        <taxon>Pseudomonadati</taxon>
        <taxon>Bacteroidota</taxon>
        <taxon>Cytophagia</taxon>
        <taxon>Cytophagales</taxon>
        <taxon>Cytophagaceae</taxon>
        <taxon>Rhodonellum</taxon>
    </lineage>
</organism>
<dbReference type="Proteomes" id="UP000199663">
    <property type="component" value="Unassembled WGS sequence"/>
</dbReference>
<gene>
    <name evidence="1" type="ORF">SAMN05444412_11181</name>
</gene>
<accession>A0A1H3SG35</accession>
<dbReference type="Gene3D" id="2.120.10.30">
    <property type="entry name" value="TolB, C-terminal domain"/>
    <property type="match status" value="1"/>
</dbReference>
<evidence type="ECO:0000313" key="1">
    <source>
        <dbReference type="EMBL" id="SDZ36069.1"/>
    </source>
</evidence>
<reference evidence="1 2" key="1">
    <citation type="submission" date="2016-10" db="EMBL/GenBank/DDBJ databases">
        <authorList>
            <person name="Varghese N."/>
            <person name="Submissions S."/>
        </authorList>
    </citation>
    <scope>NUCLEOTIDE SEQUENCE [LARGE SCALE GENOMIC DNA]</scope>
    <source>
        <strain evidence="1 2">DSM 17997</strain>
    </source>
</reference>
<proteinExistence type="predicted"/>
<name>A0A1H3SG35_9BACT</name>
<dbReference type="RefSeq" id="WP_019598785.1">
    <property type="nucleotide sequence ID" value="NZ_FNQC01000011.1"/>
</dbReference>
<comment type="caution">
    <text evidence="1">The sequence shown here is derived from an EMBL/GenBank/DDBJ whole genome shotgun (WGS) entry which is preliminary data.</text>
</comment>
<evidence type="ECO:0000313" key="2">
    <source>
        <dbReference type="Proteomes" id="UP000199663"/>
    </source>
</evidence>
<protein>
    <submittedName>
        <fullName evidence="1">Uncharacterized protein</fullName>
    </submittedName>
</protein>